<dbReference type="VEuPathDB" id="FungiDB:CCM_03743"/>
<sequence>MMLINHVPLALLAGGAVASPLTLAPRTCYPNENDKQLCYRPPNGDPQGVDIKDVQFIATYLRNYGAQTRAGRLFNMAAKDTSGCGEWQVYAHGTAQAVAKHIDPSVDTSVLFADIATTIDGGANATPAQQAAALIGCGTDGGSLGVAVNASNPAYSGSTYPKGYVTKGIVVKIVMAGSGHPPRQRRKPGQAMSSEGLFNDRHPGQTGSSALTPLVYMVCLCELARTDSINCHARKPAVSSSYTFYRALEPRPLPLAPAPMSIFPFASPSHELPYRYHTDHPSLPIWPQLFSMAHTFRLQHLVVALLAFSSCTIAVGIPDIYTVQTGNGPGSCDAHAAVLDEWLEECIFSTDAALDAIDTYDQSKSVRNAMYAFFRVPTTSKGDSDIIQEIRKFIEDVFDFYNMSPVNDKTNFWLHCDSTFLSEHQTTDAAWDLNGKEMHNSKNELILIQDVDEYKLQVSGKEKPWWPTNITDLNGYYFDEDGGHFCSATNLGVTASIRRIERRPNGSTLAPKDERIASIIICPSAFSNPRAPNNYRDASNNIVLPGKSLGDCLPKSATLLHETFHAIFGEVMLAGPAEKYDIADVINLSALKSQKNIENYVFFIAHMYLLFGQANAKNPQDPVSVPKNWDFKVTGTRGKKTYGAVNIIP</sequence>
<dbReference type="InParanoid" id="G3JGF3"/>
<proteinExistence type="predicted"/>
<feature type="region of interest" description="Disordered" evidence="1">
    <location>
        <begin position="178"/>
        <end position="205"/>
    </location>
</feature>
<dbReference type="Gene3D" id="3.40.390.10">
    <property type="entry name" value="Collagenase (Catalytic Domain)"/>
    <property type="match status" value="1"/>
</dbReference>
<organism evidence="3 4">
    <name type="scientific">Cordyceps militaris (strain CM01)</name>
    <name type="common">Caterpillar fungus</name>
    <dbReference type="NCBI Taxonomy" id="983644"/>
    <lineage>
        <taxon>Eukaryota</taxon>
        <taxon>Fungi</taxon>
        <taxon>Dikarya</taxon>
        <taxon>Ascomycota</taxon>
        <taxon>Pezizomycotina</taxon>
        <taxon>Sordariomycetes</taxon>
        <taxon>Hypocreomycetidae</taxon>
        <taxon>Hypocreales</taxon>
        <taxon>Cordycipitaceae</taxon>
        <taxon>Cordyceps</taxon>
    </lineage>
</organism>
<dbReference type="eggNOG" id="ENOG502SWUU">
    <property type="taxonomic scope" value="Eukaryota"/>
</dbReference>
<dbReference type="AlphaFoldDB" id="G3JGF3"/>
<evidence type="ECO:0000313" key="4">
    <source>
        <dbReference type="Proteomes" id="UP000001610"/>
    </source>
</evidence>
<dbReference type="RefSeq" id="XP_006668954.1">
    <property type="nucleotide sequence ID" value="XM_006668891.1"/>
</dbReference>
<keyword evidence="2" id="KW-0732">Signal</keyword>
<dbReference type="GeneID" id="18165766"/>
<accession>G3JGF3</accession>
<dbReference type="Proteomes" id="UP000001610">
    <property type="component" value="Unassembled WGS sequence"/>
</dbReference>
<feature type="chain" id="PRO_5003446111" description="Lysine-specific metallo-endopeptidase domain-containing protein" evidence="2">
    <location>
        <begin position="19"/>
        <end position="649"/>
    </location>
</feature>
<evidence type="ECO:0008006" key="5">
    <source>
        <dbReference type="Google" id="ProtNLM"/>
    </source>
</evidence>
<evidence type="ECO:0000256" key="2">
    <source>
        <dbReference type="SAM" id="SignalP"/>
    </source>
</evidence>
<dbReference type="InterPro" id="IPR024079">
    <property type="entry name" value="MetalloPept_cat_dom_sf"/>
</dbReference>
<evidence type="ECO:0000313" key="3">
    <source>
        <dbReference type="EMBL" id="EGX92370.1"/>
    </source>
</evidence>
<protein>
    <recommendedName>
        <fullName evidence="5">Lysine-specific metallo-endopeptidase domain-containing protein</fullName>
    </recommendedName>
</protein>
<dbReference type="KEGG" id="cmt:CCM_03743"/>
<evidence type="ECO:0000256" key="1">
    <source>
        <dbReference type="SAM" id="MobiDB-lite"/>
    </source>
</evidence>
<feature type="signal peptide" evidence="2">
    <location>
        <begin position="1"/>
        <end position="18"/>
    </location>
</feature>
<dbReference type="OrthoDB" id="3689965at2759"/>
<keyword evidence="4" id="KW-1185">Reference proteome</keyword>
<reference evidence="3 4" key="1">
    <citation type="journal article" date="2011" name="Genome Biol.">
        <title>Genome sequence of the insect pathogenic fungus Cordyceps militaris, a valued traditional Chinese medicine.</title>
        <authorList>
            <person name="Zheng P."/>
            <person name="Xia Y."/>
            <person name="Xiao G."/>
            <person name="Xiong C."/>
            <person name="Hu X."/>
            <person name="Zhang S."/>
            <person name="Zheng H."/>
            <person name="Huang Y."/>
            <person name="Zhou Y."/>
            <person name="Wang S."/>
            <person name="Zhao G.P."/>
            <person name="Liu X."/>
            <person name="St Leger R.J."/>
            <person name="Wang C."/>
        </authorList>
    </citation>
    <scope>NUCLEOTIDE SEQUENCE [LARGE SCALE GENOMIC DNA]</scope>
    <source>
        <strain evidence="3 4">CM01</strain>
    </source>
</reference>
<dbReference type="HOGENOM" id="CLU_422108_0_0_1"/>
<name>G3JGF3_CORMM</name>
<gene>
    <name evidence="3" type="ORF">CCM_03743</name>
</gene>
<dbReference type="GO" id="GO:0008237">
    <property type="term" value="F:metallopeptidase activity"/>
    <property type="evidence" value="ECO:0007669"/>
    <property type="project" value="InterPro"/>
</dbReference>
<dbReference type="EMBL" id="JH126401">
    <property type="protein sequence ID" value="EGX92370.1"/>
    <property type="molecule type" value="Genomic_DNA"/>
</dbReference>